<dbReference type="InterPro" id="IPR013022">
    <property type="entry name" value="Xyl_isomerase-like_TIM-brl"/>
</dbReference>
<reference evidence="3" key="1">
    <citation type="journal article" date="2017" name="Biotechnol. Biofuels">
        <title>Evaluation of environmental bacterial communities as a factor affecting the growth of duckweed Lemna minor.</title>
        <authorList>
            <person name="Ishizawa H."/>
            <person name="Kuroda M."/>
            <person name="Morikawa M."/>
            <person name="Ike M."/>
        </authorList>
    </citation>
    <scope>NUCLEOTIDE SEQUENCE [LARGE SCALE GENOMIC DNA]</scope>
    <source>
        <strain evidence="3">H3</strain>
    </source>
</reference>
<dbReference type="PANTHER" id="PTHR12110:SF48">
    <property type="entry name" value="BLL3656 PROTEIN"/>
    <property type="match status" value="1"/>
</dbReference>
<evidence type="ECO:0000313" key="2">
    <source>
        <dbReference type="EMBL" id="BBF85751.1"/>
    </source>
</evidence>
<dbReference type="InterPro" id="IPR036237">
    <property type="entry name" value="Xyl_isomerase-like_sf"/>
</dbReference>
<dbReference type="GO" id="GO:0016853">
    <property type="term" value="F:isomerase activity"/>
    <property type="evidence" value="ECO:0007669"/>
    <property type="project" value="UniProtKB-KW"/>
</dbReference>
<accession>A0A3G9GHK9</accession>
<dbReference type="OrthoDB" id="9072761at2"/>
<reference evidence="2 3" key="2">
    <citation type="journal article" date="2017" name="Genome Announc.">
        <title>Draft genome sequence of Aquitalea magnusonii strain H3, a plant growth-promoting bacterium of duckweed Lemna minor.</title>
        <authorList>
            <person name="Ishizawa H."/>
            <person name="Kuroda M."/>
            <person name="Ike M."/>
        </authorList>
    </citation>
    <scope>NUCLEOTIDE SEQUENCE [LARGE SCALE GENOMIC DNA]</scope>
    <source>
        <strain evidence="2 3">H3</strain>
    </source>
</reference>
<keyword evidence="2" id="KW-0413">Isomerase</keyword>
<dbReference type="Proteomes" id="UP000198290">
    <property type="component" value="Chromosome"/>
</dbReference>
<evidence type="ECO:0000259" key="1">
    <source>
        <dbReference type="Pfam" id="PF01261"/>
    </source>
</evidence>
<dbReference type="Gene3D" id="3.20.20.150">
    <property type="entry name" value="Divalent-metal-dependent TIM barrel enzymes"/>
    <property type="match status" value="1"/>
</dbReference>
<dbReference type="AlphaFoldDB" id="A0A3G9GHK9"/>
<dbReference type="PANTHER" id="PTHR12110">
    <property type="entry name" value="HYDROXYPYRUVATE ISOMERASE"/>
    <property type="match status" value="1"/>
</dbReference>
<dbReference type="SUPFAM" id="SSF51658">
    <property type="entry name" value="Xylose isomerase-like"/>
    <property type="match status" value="1"/>
</dbReference>
<keyword evidence="3" id="KW-1185">Reference proteome</keyword>
<protein>
    <submittedName>
        <fullName evidence="2">Sugar phosphate isomerase</fullName>
    </submittedName>
</protein>
<dbReference type="InterPro" id="IPR050312">
    <property type="entry name" value="IolE/XylAMocC-like"/>
</dbReference>
<evidence type="ECO:0000313" key="3">
    <source>
        <dbReference type="Proteomes" id="UP000198290"/>
    </source>
</evidence>
<dbReference type="STRING" id="332411.VI06_01090"/>
<dbReference type="RefSeq" id="WP_089083754.1">
    <property type="nucleotide sequence ID" value="NZ_AP018823.1"/>
</dbReference>
<reference evidence="3" key="3">
    <citation type="journal article" date="2017" name="Plant Physiol. Biochem.">
        <title>Differential oxidative and antioxidative response of duckweed Lemna minor toward plant growth promoting/inhibiting bacteria.</title>
        <authorList>
            <person name="Ishizawa H."/>
            <person name="Kuroda M."/>
            <person name="Morikawa M."/>
            <person name="Ike M."/>
        </authorList>
    </citation>
    <scope>NUCLEOTIDE SEQUENCE [LARGE SCALE GENOMIC DNA]</scope>
    <source>
        <strain evidence="3">H3</strain>
    </source>
</reference>
<dbReference type="EMBL" id="AP018823">
    <property type="protein sequence ID" value="BBF85751.1"/>
    <property type="molecule type" value="Genomic_DNA"/>
</dbReference>
<feature type="domain" description="Xylose isomerase-like TIM barrel" evidence="1">
    <location>
        <begin position="25"/>
        <end position="260"/>
    </location>
</feature>
<name>A0A3G9GHK9_9NEIS</name>
<organism evidence="2 3">
    <name type="scientific">Aquitalea magnusonii</name>
    <dbReference type="NCBI Taxonomy" id="332411"/>
    <lineage>
        <taxon>Bacteria</taxon>
        <taxon>Pseudomonadati</taxon>
        <taxon>Pseudomonadota</taxon>
        <taxon>Betaproteobacteria</taxon>
        <taxon>Neisseriales</taxon>
        <taxon>Chromobacteriaceae</taxon>
        <taxon>Aquitalea</taxon>
    </lineage>
</organism>
<dbReference type="Pfam" id="PF01261">
    <property type="entry name" value="AP_endonuc_2"/>
    <property type="match status" value="1"/>
</dbReference>
<proteinExistence type="predicted"/>
<gene>
    <name evidence="2" type="ORF">DLM_2136</name>
</gene>
<dbReference type="KEGG" id="amah:DLM_2136"/>
<sequence length="279" mass="30050">MPPRQLALAALSMLELSPPDMVSCAAAAGFSHVGLRLLPATVQEPQHDMRGNSPLLRATLQRLQDTGLQVSDVEILRLKPEVDVASYLPMLESAARLGAHEVLVAGNDPDFARCVDSFARLCELGAPLGLSMNIEPMPWTDIRNIAMAMQLLQQAGQDNAALLVDAIHFDRAGDTPAMLAEVPRQRLHYMQLCDAPAAKPDSMEELLYQARAERMPPGHGGLALGELLLALPPDLPIALEVPMHSKAHLGAMERAKLLRSAAQQVLQRTYGAALESAGT</sequence>